<keyword evidence="1" id="KW-1133">Transmembrane helix</keyword>
<dbReference type="Proteomes" id="UP000261016">
    <property type="component" value="Unassembled WGS sequence"/>
</dbReference>
<evidence type="ECO:0000313" key="2">
    <source>
        <dbReference type="EMBL" id="RGM28305.1"/>
    </source>
</evidence>
<dbReference type="EMBL" id="QSTD01000009">
    <property type="protein sequence ID" value="RGM28305.1"/>
    <property type="molecule type" value="Genomic_DNA"/>
</dbReference>
<reference evidence="2 3" key="1">
    <citation type="submission" date="2018-08" db="EMBL/GenBank/DDBJ databases">
        <title>A genome reference for cultivated species of the human gut microbiota.</title>
        <authorList>
            <person name="Zou Y."/>
            <person name="Xue W."/>
            <person name="Luo G."/>
        </authorList>
    </citation>
    <scope>NUCLEOTIDE SEQUENCE [LARGE SCALE GENOMIC DNA]</scope>
    <source>
        <strain evidence="2 3">OM08-17AT</strain>
    </source>
</reference>
<comment type="caution">
    <text evidence="2">The sequence shown here is derived from an EMBL/GenBank/DDBJ whole genome shotgun (WGS) entry which is preliminary data.</text>
</comment>
<sequence>MLGDVVTALAITFILIGIIYVCVRFNKWSRCQQSILVEQQSTQQTNQTNSRFDDAYHVGGITTEHFILILIETRSLNYAGYNFDVLVGKKTQTNYDAYALYDCLFDIFEAFDDILDLEYVEKGYGRYDSRGVEAMYDSRTDDMRINTYGVMLSGSIGEMRAFRNDPLGNVDMLDAAAGSNNAYDYAGDINDNI</sequence>
<evidence type="ECO:0000313" key="3">
    <source>
        <dbReference type="Proteomes" id="UP000261016"/>
    </source>
</evidence>
<keyword evidence="1" id="KW-0812">Transmembrane</keyword>
<dbReference type="RefSeq" id="WP_117725960.1">
    <property type="nucleotide sequence ID" value="NZ_CABMFV010000009.1"/>
</dbReference>
<feature type="transmembrane region" description="Helical" evidence="1">
    <location>
        <begin position="6"/>
        <end position="23"/>
    </location>
</feature>
<dbReference type="AlphaFoldDB" id="A0A8B2ZCV7"/>
<accession>A0A8B2ZCV7</accession>
<name>A0A8B2ZCV7_STAWA</name>
<proteinExistence type="predicted"/>
<organism evidence="2 3">
    <name type="scientific">Staphylococcus warneri</name>
    <dbReference type="NCBI Taxonomy" id="1292"/>
    <lineage>
        <taxon>Bacteria</taxon>
        <taxon>Bacillati</taxon>
        <taxon>Bacillota</taxon>
        <taxon>Bacilli</taxon>
        <taxon>Bacillales</taxon>
        <taxon>Staphylococcaceae</taxon>
        <taxon>Staphylococcus</taxon>
    </lineage>
</organism>
<keyword evidence="1" id="KW-0472">Membrane</keyword>
<protein>
    <submittedName>
        <fullName evidence="2">Uncharacterized protein</fullName>
    </submittedName>
</protein>
<evidence type="ECO:0000256" key="1">
    <source>
        <dbReference type="SAM" id="Phobius"/>
    </source>
</evidence>
<gene>
    <name evidence="2" type="ORF">DXC19_11505</name>
</gene>